<comment type="caution">
    <text evidence="2">The sequence shown here is derived from an EMBL/GenBank/DDBJ whole genome shotgun (WGS) entry which is preliminary data.</text>
</comment>
<feature type="region of interest" description="Disordered" evidence="1">
    <location>
        <begin position="920"/>
        <end position="966"/>
    </location>
</feature>
<dbReference type="EMBL" id="MU859076">
    <property type="protein sequence ID" value="KAK3955450.1"/>
    <property type="molecule type" value="Genomic_DNA"/>
</dbReference>
<protein>
    <submittedName>
        <fullName evidence="2">Uncharacterized protein</fullName>
    </submittedName>
</protein>
<keyword evidence="3" id="KW-1185">Reference proteome</keyword>
<reference evidence="2" key="1">
    <citation type="journal article" date="2023" name="Mol. Phylogenet. Evol.">
        <title>Genome-scale phylogeny and comparative genomics of the fungal order Sordariales.</title>
        <authorList>
            <person name="Hensen N."/>
            <person name="Bonometti L."/>
            <person name="Westerberg I."/>
            <person name="Brannstrom I.O."/>
            <person name="Guillou S."/>
            <person name="Cros-Aarteil S."/>
            <person name="Calhoun S."/>
            <person name="Haridas S."/>
            <person name="Kuo A."/>
            <person name="Mondo S."/>
            <person name="Pangilinan J."/>
            <person name="Riley R."/>
            <person name="LaButti K."/>
            <person name="Andreopoulos B."/>
            <person name="Lipzen A."/>
            <person name="Chen C."/>
            <person name="Yan M."/>
            <person name="Daum C."/>
            <person name="Ng V."/>
            <person name="Clum A."/>
            <person name="Steindorff A."/>
            <person name="Ohm R.A."/>
            <person name="Martin F."/>
            <person name="Silar P."/>
            <person name="Natvig D.O."/>
            <person name="Lalanne C."/>
            <person name="Gautier V."/>
            <person name="Ament-Velasquez S.L."/>
            <person name="Kruys A."/>
            <person name="Hutchinson M.I."/>
            <person name="Powell A.J."/>
            <person name="Barry K."/>
            <person name="Miller A.N."/>
            <person name="Grigoriev I.V."/>
            <person name="Debuchy R."/>
            <person name="Gladieux P."/>
            <person name="Hiltunen Thoren M."/>
            <person name="Johannesson H."/>
        </authorList>
    </citation>
    <scope>NUCLEOTIDE SEQUENCE</scope>
    <source>
        <strain evidence="2">CBS 626.80</strain>
    </source>
</reference>
<evidence type="ECO:0000256" key="1">
    <source>
        <dbReference type="SAM" id="MobiDB-lite"/>
    </source>
</evidence>
<dbReference type="AlphaFoldDB" id="A0AAN6P0G4"/>
<feature type="region of interest" description="Disordered" evidence="1">
    <location>
        <begin position="1024"/>
        <end position="1062"/>
    </location>
</feature>
<evidence type="ECO:0000313" key="2">
    <source>
        <dbReference type="EMBL" id="KAK3955450.1"/>
    </source>
</evidence>
<accession>A0AAN6P0G4</accession>
<reference evidence="2" key="2">
    <citation type="submission" date="2023-06" db="EMBL/GenBank/DDBJ databases">
        <authorList>
            <consortium name="Lawrence Berkeley National Laboratory"/>
            <person name="Mondo S.J."/>
            <person name="Hensen N."/>
            <person name="Bonometti L."/>
            <person name="Westerberg I."/>
            <person name="Brannstrom I.O."/>
            <person name="Guillou S."/>
            <person name="Cros-Aarteil S."/>
            <person name="Calhoun S."/>
            <person name="Haridas S."/>
            <person name="Kuo A."/>
            <person name="Pangilinan J."/>
            <person name="Riley R."/>
            <person name="Labutti K."/>
            <person name="Andreopoulos B."/>
            <person name="Lipzen A."/>
            <person name="Chen C."/>
            <person name="Yanf M."/>
            <person name="Daum C."/>
            <person name="Ng V."/>
            <person name="Clum A."/>
            <person name="Steindorff A."/>
            <person name="Ohm R."/>
            <person name="Martin F."/>
            <person name="Silar P."/>
            <person name="Natvig D."/>
            <person name="Lalanne C."/>
            <person name="Gautier V."/>
            <person name="Ament-Velasquez S.L."/>
            <person name="Kruys A."/>
            <person name="Hutchinson M.I."/>
            <person name="Powell A.J."/>
            <person name="Barry K."/>
            <person name="Miller A.N."/>
            <person name="Grigoriev I.V."/>
            <person name="Debuchy R."/>
            <person name="Gladieux P."/>
            <person name="Thoren M.H."/>
            <person name="Johannesson H."/>
        </authorList>
    </citation>
    <scope>NUCLEOTIDE SEQUENCE</scope>
    <source>
        <strain evidence="2">CBS 626.80</strain>
    </source>
</reference>
<evidence type="ECO:0000313" key="3">
    <source>
        <dbReference type="Proteomes" id="UP001303222"/>
    </source>
</evidence>
<name>A0AAN6P0G4_9PEZI</name>
<feature type="compositionally biased region" description="Low complexity" evidence="1">
    <location>
        <begin position="68"/>
        <end position="78"/>
    </location>
</feature>
<gene>
    <name evidence="2" type="ORF">QBC32DRAFT_229986</name>
</gene>
<feature type="non-terminal residue" evidence="2">
    <location>
        <position position="1062"/>
    </location>
</feature>
<feature type="region of interest" description="Disordered" evidence="1">
    <location>
        <begin position="68"/>
        <end position="88"/>
    </location>
</feature>
<proteinExistence type="predicted"/>
<organism evidence="2 3">
    <name type="scientific">Pseudoneurospora amorphoporcata</name>
    <dbReference type="NCBI Taxonomy" id="241081"/>
    <lineage>
        <taxon>Eukaryota</taxon>
        <taxon>Fungi</taxon>
        <taxon>Dikarya</taxon>
        <taxon>Ascomycota</taxon>
        <taxon>Pezizomycotina</taxon>
        <taxon>Sordariomycetes</taxon>
        <taxon>Sordariomycetidae</taxon>
        <taxon>Sordariales</taxon>
        <taxon>Sordariaceae</taxon>
        <taxon>Pseudoneurospora</taxon>
    </lineage>
</organism>
<feature type="compositionally biased region" description="Low complexity" evidence="1">
    <location>
        <begin position="920"/>
        <end position="951"/>
    </location>
</feature>
<dbReference type="Proteomes" id="UP001303222">
    <property type="component" value="Unassembled WGS sequence"/>
</dbReference>
<sequence>MDAKKQKDDDSFSFTSLITGYTPSTTRTVSSYHPSQHQIGGDSQSLYQPYEAHASSLFHPILDPSSVSQQQLLPQQPEHQQKHQHHSEQLSCVTQETLSQDCAQARFIIWAAVKRNLCPTLKDEERSKCPLHKCQLLLSDHESMLKHLVNCRYLSTGEYWCPQHNRVERFDDVKCKRCLSHPSKRRKMLSMAKKFFHGLGHKSKRSQDSGFNVDHYSSAPPSYDSLSVALVDQTMPMHPQALELESNMRYELDSVEAPIIHQNPETGPEAGVDPQALMVPAPSVVLTLPVTLPGIPEMPEPAELECTQPPDMLLSSYQSFMGMNWEGSGASHSVSPFPCTLSDDASGRSSQRPCLQVNTQGLPGCRPPQRHISRPAAALSRSHGLSPQSSVRSNASADTIFTAMSSTLVSPVTDYSEGLSSDMAWSVNDTKMTDELDEIVETLHNASFPSIFDGLAELPAEFPVPQIPDNLLFAMEMPSTDSRYPAQLDLTSDDPMDIVEPDQIELQNDNMCNSEVETMIISAWDLIQEHLSASKQAIQDILDNPLAGQLRAMSSKEIALAGLRTLGQMLQGEQSSSSMDFLCLIHVIYAFNLVTRQEHMEHDAKELFLQSLAYENLLPQNEGDLYRQLVYQILEPSGITNEDLGNFCTKTQGVTLSRSSSLKGKAPTTRVDLSSTDSDTLLVAGCRFLDELESCIVFGQPSHSLGINNSEIHKKHQEGLMFSGNQGFSSDVTKMLCELVKHNEDLQLLKGKLSEICTKANNGAILSGRRLEIEVLHAGKESMPSSRFYSDYVPKVWELCDEIYLKYFGSVNDRAVYQQLGISVIESMISGFDCTIGHPAATTEEPQDELERFLKEHTDIGKLSTDVTHHRKLYVPTMTLTPPETLVYSSHVASPTTTATANSGPQQPQYNNYVHQQKQKLQQQLQQASHPQSQIPSEQQTPTTTTSATDTPSKKTDCDPLSPPQCHLCDYRPNGDPRWYKGSMAKHMKVKHSDQPDRIYSCTFPGCKSQYKNRPDNLRQHKIEKGHWVEGDEGFGSGGAGNERRPSKKRKKGPAEGEGGEG</sequence>